<reference evidence="2" key="1">
    <citation type="journal article" date="2019" name="bioRxiv">
        <title>The Genome of the Zebra Mussel, Dreissena polymorpha: A Resource for Invasive Species Research.</title>
        <authorList>
            <person name="McCartney M.A."/>
            <person name="Auch B."/>
            <person name="Kono T."/>
            <person name="Mallez S."/>
            <person name="Zhang Y."/>
            <person name="Obille A."/>
            <person name="Becker A."/>
            <person name="Abrahante J.E."/>
            <person name="Garbe J."/>
            <person name="Badalamenti J.P."/>
            <person name="Herman A."/>
            <person name="Mangelson H."/>
            <person name="Liachko I."/>
            <person name="Sullivan S."/>
            <person name="Sone E.D."/>
            <person name="Koren S."/>
            <person name="Silverstein K.A.T."/>
            <person name="Beckman K.B."/>
            <person name="Gohl D.M."/>
        </authorList>
    </citation>
    <scope>NUCLEOTIDE SEQUENCE</scope>
    <source>
        <strain evidence="2">Duluth1</strain>
        <tissue evidence="2">Whole animal</tissue>
    </source>
</reference>
<gene>
    <name evidence="1" type="ORF">DPMN_073673</name>
    <name evidence="2" type="ORF">DPMN_073678</name>
</gene>
<organism evidence="2 3">
    <name type="scientific">Dreissena polymorpha</name>
    <name type="common">Zebra mussel</name>
    <name type="synonym">Mytilus polymorpha</name>
    <dbReference type="NCBI Taxonomy" id="45954"/>
    <lineage>
        <taxon>Eukaryota</taxon>
        <taxon>Metazoa</taxon>
        <taxon>Spiralia</taxon>
        <taxon>Lophotrochozoa</taxon>
        <taxon>Mollusca</taxon>
        <taxon>Bivalvia</taxon>
        <taxon>Autobranchia</taxon>
        <taxon>Heteroconchia</taxon>
        <taxon>Euheterodonta</taxon>
        <taxon>Imparidentia</taxon>
        <taxon>Neoheterodontei</taxon>
        <taxon>Myida</taxon>
        <taxon>Dreissenoidea</taxon>
        <taxon>Dreissenidae</taxon>
        <taxon>Dreissena</taxon>
    </lineage>
</organism>
<protein>
    <submittedName>
        <fullName evidence="2">Uncharacterized protein</fullName>
    </submittedName>
</protein>
<dbReference type="AlphaFoldDB" id="A0A9D4HDM9"/>
<dbReference type="EMBL" id="JAIWYP010000014">
    <property type="protein sequence ID" value="KAH3713877.1"/>
    <property type="molecule type" value="Genomic_DNA"/>
</dbReference>
<dbReference type="EMBL" id="JAIWYP010000014">
    <property type="protein sequence ID" value="KAH3713872.1"/>
    <property type="molecule type" value="Genomic_DNA"/>
</dbReference>
<evidence type="ECO:0000313" key="3">
    <source>
        <dbReference type="Proteomes" id="UP000828390"/>
    </source>
</evidence>
<reference evidence="2" key="2">
    <citation type="submission" date="2020-11" db="EMBL/GenBank/DDBJ databases">
        <authorList>
            <person name="McCartney M.A."/>
            <person name="Auch B."/>
            <person name="Kono T."/>
            <person name="Mallez S."/>
            <person name="Becker A."/>
            <person name="Gohl D.M."/>
            <person name="Silverstein K.A.T."/>
            <person name="Koren S."/>
            <person name="Bechman K.B."/>
            <person name="Herman A."/>
            <person name="Abrahante J.E."/>
            <person name="Garbe J."/>
        </authorList>
    </citation>
    <scope>NUCLEOTIDE SEQUENCE</scope>
    <source>
        <strain evidence="2">Duluth1</strain>
        <tissue evidence="2">Whole animal</tissue>
    </source>
</reference>
<proteinExistence type="predicted"/>
<accession>A0A9D4HDM9</accession>
<name>A0A9D4HDM9_DREPO</name>
<evidence type="ECO:0000313" key="1">
    <source>
        <dbReference type="EMBL" id="KAH3713872.1"/>
    </source>
</evidence>
<sequence>MLLLVRASTCRCSLSTLRTSARCPSTIWWNVEVTARLLPPKSGQVVPESLLPSWR</sequence>
<dbReference type="Proteomes" id="UP000828390">
    <property type="component" value="Unassembled WGS sequence"/>
</dbReference>
<evidence type="ECO:0000313" key="2">
    <source>
        <dbReference type="EMBL" id="KAH3713877.1"/>
    </source>
</evidence>
<keyword evidence="3" id="KW-1185">Reference proteome</keyword>
<comment type="caution">
    <text evidence="2">The sequence shown here is derived from an EMBL/GenBank/DDBJ whole genome shotgun (WGS) entry which is preliminary data.</text>
</comment>